<dbReference type="Pfam" id="PF04134">
    <property type="entry name" value="DCC1-like"/>
    <property type="match status" value="1"/>
</dbReference>
<protein>
    <recommendedName>
        <fullName evidence="3">Thiol-disulfide oxidoreductase DCC</fullName>
    </recommendedName>
</protein>
<keyword evidence="2" id="KW-1185">Reference proteome</keyword>
<dbReference type="InterPro" id="IPR052927">
    <property type="entry name" value="DCC_oxidoreductase"/>
</dbReference>
<organism evidence="1 2">
    <name type="scientific">Belliella aquatica</name>
    <dbReference type="NCBI Taxonomy" id="1323734"/>
    <lineage>
        <taxon>Bacteria</taxon>
        <taxon>Pseudomonadati</taxon>
        <taxon>Bacteroidota</taxon>
        <taxon>Cytophagia</taxon>
        <taxon>Cytophagales</taxon>
        <taxon>Cyclobacteriaceae</taxon>
        <taxon>Belliella</taxon>
    </lineage>
</organism>
<evidence type="ECO:0000313" key="2">
    <source>
        <dbReference type="Proteomes" id="UP000635885"/>
    </source>
</evidence>
<dbReference type="InterPro" id="IPR007263">
    <property type="entry name" value="DCC1-like"/>
</dbReference>
<evidence type="ECO:0000313" key="1">
    <source>
        <dbReference type="EMBL" id="GGC54252.1"/>
    </source>
</evidence>
<dbReference type="Proteomes" id="UP000635885">
    <property type="component" value="Unassembled WGS sequence"/>
</dbReference>
<name>A0ABQ1N9H3_9BACT</name>
<gene>
    <name evidence="1" type="primary">yuxK</name>
    <name evidence="1" type="ORF">GCM10010993_35820</name>
</gene>
<comment type="caution">
    <text evidence="1">The sequence shown here is derived from an EMBL/GenBank/DDBJ whole genome shotgun (WGS) entry which is preliminary data.</text>
</comment>
<dbReference type="PANTHER" id="PTHR33639:SF2">
    <property type="entry name" value="DUF393 DOMAIN-CONTAINING PROTEIN"/>
    <property type="match status" value="1"/>
</dbReference>
<dbReference type="EMBL" id="BMFD01000024">
    <property type="protein sequence ID" value="GGC54252.1"/>
    <property type="molecule type" value="Genomic_DNA"/>
</dbReference>
<dbReference type="PANTHER" id="PTHR33639">
    <property type="entry name" value="THIOL-DISULFIDE OXIDOREDUCTASE DCC"/>
    <property type="match status" value="1"/>
</dbReference>
<proteinExistence type="predicted"/>
<reference evidence="2" key="1">
    <citation type="journal article" date="2019" name="Int. J. Syst. Evol. Microbiol.">
        <title>The Global Catalogue of Microorganisms (GCM) 10K type strain sequencing project: providing services to taxonomists for standard genome sequencing and annotation.</title>
        <authorList>
            <consortium name="The Broad Institute Genomics Platform"/>
            <consortium name="The Broad Institute Genome Sequencing Center for Infectious Disease"/>
            <person name="Wu L."/>
            <person name="Ma J."/>
        </authorList>
    </citation>
    <scope>NUCLEOTIDE SEQUENCE [LARGE SCALE GENOMIC DNA]</scope>
    <source>
        <strain evidence="2">CGMCC 1.12479</strain>
    </source>
</reference>
<evidence type="ECO:0008006" key="3">
    <source>
        <dbReference type="Google" id="ProtNLM"/>
    </source>
</evidence>
<sequence>MRIQDKYDLVLFDGICNLCNQAVDFIIRRDKNDDFKVGALQDPQVKDILKTYSINEDYLDSLVLIQGDQIFYKSEAALKIARKLGRGWQIFYIGIFLPVSVRDKIYDWIGENRYKWFGKKETCRLPSPEEREKFIS</sequence>
<dbReference type="RefSeq" id="WP_188444490.1">
    <property type="nucleotide sequence ID" value="NZ_BMFD01000024.1"/>
</dbReference>
<accession>A0ABQ1N9H3</accession>